<evidence type="ECO:0000313" key="3">
    <source>
        <dbReference type="Proteomes" id="UP000030130"/>
    </source>
</evidence>
<dbReference type="EMBL" id="JRAI01000044">
    <property type="protein sequence ID" value="KGN86011.1"/>
    <property type="molecule type" value="Genomic_DNA"/>
</dbReference>
<protein>
    <submittedName>
        <fullName evidence="2">Transposase</fullName>
    </submittedName>
</protein>
<proteinExistence type="predicted"/>
<organism evidence="2 3">
    <name type="scientific">Porphyromonas gulae</name>
    <dbReference type="NCBI Taxonomy" id="111105"/>
    <lineage>
        <taxon>Bacteria</taxon>
        <taxon>Pseudomonadati</taxon>
        <taxon>Bacteroidota</taxon>
        <taxon>Bacteroidia</taxon>
        <taxon>Bacteroidales</taxon>
        <taxon>Porphyromonadaceae</taxon>
        <taxon>Porphyromonas</taxon>
    </lineage>
</organism>
<dbReference type="InterPro" id="IPR025668">
    <property type="entry name" value="Tnp_DDE_dom"/>
</dbReference>
<comment type="caution">
    <text evidence="2">The sequence shown here is derived from an EMBL/GenBank/DDBJ whole genome shotgun (WGS) entry which is preliminary data.</text>
</comment>
<accession>A0A099WT08</accession>
<evidence type="ECO:0000259" key="1">
    <source>
        <dbReference type="Pfam" id="PF13701"/>
    </source>
</evidence>
<reference evidence="2 3" key="1">
    <citation type="submission" date="2014-08" db="EMBL/GenBank/DDBJ databases">
        <title>Porphyromonas gulae strain:COT-052_OH1451 Genome sequencing.</title>
        <authorList>
            <person name="Wallis C."/>
            <person name="Deusch O."/>
            <person name="O'Flynn C."/>
            <person name="Davis I."/>
            <person name="Jospin G."/>
            <person name="Darling A.E."/>
            <person name="Coil D.A."/>
            <person name="Alexiev A."/>
            <person name="Horsfall A."/>
            <person name="Kirkwood N."/>
            <person name="Harris S."/>
            <person name="Eisen J.A."/>
        </authorList>
    </citation>
    <scope>NUCLEOTIDE SEQUENCE [LARGE SCALE GENOMIC DNA]</scope>
    <source>
        <strain evidence="3">COT-052 OH1451</strain>
    </source>
</reference>
<gene>
    <name evidence="2" type="ORF">HR08_04915</name>
</gene>
<sequence>MEIEFVDKHMSPWGGLKLLAEMLDRMNMRQVLQSIGLPEQGSNRGYPPEQLILGYWISLWCGASAICHTELLRQDRTLAEIFNFNQMPGHKAYSRYFKKFSQRENQDCFSALYQWFFKRFNFDNLTLDFDSTVMTIYGDQEGTAKGYNSTKPSRVIHHPLMSFLSDHKMVANCWLRPGNTSACNNFLAFLEDTLHKLEGKKVGLVRADSGFCYKPVIEVLQKQKIHYIIAARLTSTVKYNIIRHKTWLVVTDGIEVAETTYQADSWAKAERLIIVRQDSSKRKKAVGKLIQRGVLFPE</sequence>
<dbReference type="Pfam" id="PF13701">
    <property type="entry name" value="DDE_Tnp_1_4"/>
    <property type="match status" value="1"/>
</dbReference>
<evidence type="ECO:0000313" key="2">
    <source>
        <dbReference type="EMBL" id="KGN86011.1"/>
    </source>
</evidence>
<name>A0A099WT08_9PORP</name>
<dbReference type="AlphaFoldDB" id="A0A099WT08"/>
<feature type="domain" description="Transposase DDE" evidence="1">
    <location>
        <begin position="2"/>
        <end position="274"/>
    </location>
</feature>
<dbReference type="Proteomes" id="UP000030130">
    <property type="component" value="Unassembled WGS sequence"/>
</dbReference>